<dbReference type="InterPro" id="IPR036249">
    <property type="entry name" value="Thioredoxin-like_sf"/>
</dbReference>
<evidence type="ECO:0000256" key="5">
    <source>
        <dbReference type="ARBA" id="ARBA00023284"/>
    </source>
</evidence>
<keyword evidence="8" id="KW-1185">Reference proteome</keyword>
<proteinExistence type="inferred from homology"/>
<dbReference type="InterPro" id="IPR011899">
    <property type="entry name" value="Glutaredoxin_euk/vir"/>
</dbReference>
<dbReference type="GO" id="GO:0034599">
    <property type="term" value="P:cellular response to oxidative stress"/>
    <property type="evidence" value="ECO:0007669"/>
    <property type="project" value="TreeGrafter"/>
</dbReference>
<gene>
    <name evidence="7" type="ORF">D9Q98_001263</name>
</gene>
<dbReference type="OrthoDB" id="418495at2759"/>
<dbReference type="SUPFAM" id="SSF52833">
    <property type="entry name" value="Thioredoxin-like"/>
    <property type="match status" value="1"/>
</dbReference>
<protein>
    <recommendedName>
        <fullName evidence="6">Glutaredoxin domain-containing protein</fullName>
    </recommendedName>
</protein>
<dbReference type="Pfam" id="PF00462">
    <property type="entry name" value="Glutaredoxin"/>
    <property type="match status" value="1"/>
</dbReference>
<dbReference type="InterPro" id="IPR014025">
    <property type="entry name" value="Glutaredoxin_subgr"/>
</dbReference>
<evidence type="ECO:0000256" key="2">
    <source>
        <dbReference type="ARBA" id="ARBA00022448"/>
    </source>
</evidence>
<comment type="similarity">
    <text evidence="1">Belongs to the glutaredoxin family. CPYC subfamily.</text>
</comment>
<dbReference type="Proteomes" id="UP001055712">
    <property type="component" value="Unassembled WGS sequence"/>
</dbReference>
<accession>A0A9D4TZK3</accession>
<comment type="caution">
    <text evidence="7">The sequence shown here is derived from an EMBL/GenBank/DDBJ whole genome shotgun (WGS) entry which is preliminary data.</text>
</comment>
<feature type="domain" description="Glutaredoxin" evidence="6">
    <location>
        <begin position="17"/>
        <end position="81"/>
    </location>
</feature>
<organism evidence="7 8">
    <name type="scientific">Chlorella vulgaris</name>
    <name type="common">Green alga</name>
    <dbReference type="NCBI Taxonomy" id="3077"/>
    <lineage>
        <taxon>Eukaryota</taxon>
        <taxon>Viridiplantae</taxon>
        <taxon>Chlorophyta</taxon>
        <taxon>core chlorophytes</taxon>
        <taxon>Trebouxiophyceae</taxon>
        <taxon>Chlorellales</taxon>
        <taxon>Chlorellaceae</taxon>
        <taxon>Chlorella clade</taxon>
        <taxon>Chlorella</taxon>
    </lineage>
</organism>
<dbReference type="FunFam" id="3.40.30.10:FF:000026">
    <property type="entry name" value="Glutaredoxin 2"/>
    <property type="match status" value="1"/>
</dbReference>
<dbReference type="PANTHER" id="PTHR45694:SF18">
    <property type="entry name" value="GLUTAREDOXIN-1-RELATED"/>
    <property type="match status" value="1"/>
</dbReference>
<dbReference type="AlphaFoldDB" id="A0A9D4TZK3"/>
<dbReference type="EMBL" id="SIDB01000001">
    <property type="protein sequence ID" value="KAI3438846.1"/>
    <property type="molecule type" value="Genomic_DNA"/>
</dbReference>
<dbReference type="NCBIfam" id="TIGR02180">
    <property type="entry name" value="GRX_euk"/>
    <property type="match status" value="1"/>
</dbReference>
<dbReference type="InterPro" id="IPR011767">
    <property type="entry name" value="GLR_AS"/>
</dbReference>
<name>A0A9D4TZK3_CHLVU</name>
<dbReference type="Gene3D" id="3.40.30.10">
    <property type="entry name" value="Glutaredoxin"/>
    <property type="match status" value="1"/>
</dbReference>
<evidence type="ECO:0000313" key="8">
    <source>
        <dbReference type="Proteomes" id="UP001055712"/>
    </source>
</evidence>
<keyword evidence="4" id="KW-1015">Disulfide bond</keyword>
<reference evidence="7" key="1">
    <citation type="journal article" date="2019" name="Plant J.">
        <title>Chlorella vulgaris genome assembly and annotation reveals the molecular basis for metabolic acclimation to high light conditions.</title>
        <authorList>
            <person name="Cecchin M."/>
            <person name="Marcolungo L."/>
            <person name="Rossato M."/>
            <person name="Girolomoni L."/>
            <person name="Cosentino E."/>
            <person name="Cuine S."/>
            <person name="Li-Beisson Y."/>
            <person name="Delledonne M."/>
            <person name="Ballottari M."/>
        </authorList>
    </citation>
    <scope>NUCLEOTIDE SEQUENCE</scope>
    <source>
        <strain evidence="7">211/11P</strain>
    </source>
</reference>
<keyword evidence="3" id="KW-0249">Electron transport</keyword>
<reference evidence="7" key="2">
    <citation type="submission" date="2020-11" db="EMBL/GenBank/DDBJ databases">
        <authorList>
            <person name="Cecchin M."/>
            <person name="Marcolungo L."/>
            <person name="Rossato M."/>
            <person name="Girolomoni L."/>
            <person name="Cosentino E."/>
            <person name="Cuine S."/>
            <person name="Li-Beisson Y."/>
            <person name="Delledonne M."/>
            <person name="Ballottari M."/>
        </authorList>
    </citation>
    <scope>NUCLEOTIDE SEQUENCE</scope>
    <source>
        <strain evidence="7">211/11P</strain>
        <tissue evidence="7">Whole cell</tissue>
    </source>
</reference>
<evidence type="ECO:0000313" key="7">
    <source>
        <dbReference type="EMBL" id="KAI3438846.1"/>
    </source>
</evidence>
<keyword evidence="2" id="KW-0813">Transport</keyword>
<dbReference type="GO" id="GO:0015038">
    <property type="term" value="F:glutathione disulfide oxidoreductase activity"/>
    <property type="evidence" value="ECO:0007669"/>
    <property type="project" value="TreeGrafter"/>
</dbReference>
<evidence type="ECO:0000256" key="1">
    <source>
        <dbReference type="ARBA" id="ARBA00007190"/>
    </source>
</evidence>
<sequence>MSSAKALVDQTIRGNKVVVFSKTYCPYCTKAKRALQKYIDQSKMTVIELENRSDGDSVQDYLKELTGGRSVPRVFIGGEFIGGGDDTEAMARNGKLEIMLRDVGVLA</sequence>
<evidence type="ECO:0000256" key="4">
    <source>
        <dbReference type="ARBA" id="ARBA00023157"/>
    </source>
</evidence>
<dbReference type="GO" id="GO:0005737">
    <property type="term" value="C:cytoplasm"/>
    <property type="evidence" value="ECO:0007669"/>
    <property type="project" value="TreeGrafter"/>
</dbReference>
<dbReference type="PANTHER" id="PTHR45694">
    <property type="entry name" value="GLUTAREDOXIN 2"/>
    <property type="match status" value="1"/>
</dbReference>
<dbReference type="CDD" id="cd03419">
    <property type="entry name" value="GRX_GRXh_1_2_like"/>
    <property type="match status" value="1"/>
</dbReference>
<dbReference type="PRINTS" id="PR00160">
    <property type="entry name" value="GLUTAREDOXIN"/>
</dbReference>
<keyword evidence="5" id="KW-0676">Redox-active center</keyword>
<dbReference type="PROSITE" id="PS51354">
    <property type="entry name" value="GLUTAREDOXIN_2"/>
    <property type="match status" value="1"/>
</dbReference>
<dbReference type="PROSITE" id="PS00195">
    <property type="entry name" value="GLUTAREDOXIN_1"/>
    <property type="match status" value="1"/>
</dbReference>
<evidence type="ECO:0000259" key="6">
    <source>
        <dbReference type="Pfam" id="PF00462"/>
    </source>
</evidence>
<evidence type="ECO:0000256" key="3">
    <source>
        <dbReference type="ARBA" id="ARBA00022982"/>
    </source>
</evidence>
<dbReference type="InterPro" id="IPR002109">
    <property type="entry name" value="Glutaredoxin"/>
</dbReference>